<dbReference type="SUPFAM" id="SSF53335">
    <property type="entry name" value="S-adenosyl-L-methionine-dependent methyltransferases"/>
    <property type="match status" value="1"/>
</dbReference>
<accession>A0ABW4TKG8</accession>
<dbReference type="Pfam" id="PF08241">
    <property type="entry name" value="Methyltransf_11"/>
    <property type="match status" value="1"/>
</dbReference>
<dbReference type="GO" id="GO:0032259">
    <property type="term" value="P:methylation"/>
    <property type="evidence" value="ECO:0007669"/>
    <property type="project" value="UniProtKB-KW"/>
</dbReference>
<dbReference type="InterPro" id="IPR029063">
    <property type="entry name" value="SAM-dependent_MTases_sf"/>
</dbReference>
<proteinExistence type="predicted"/>
<evidence type="ECO:0000313" key="3">
    <source>
        <dbReference type="Proteomes" id="UP001597351"/>
    </source>
</evidence>
<organism evidence="2 3">
    <name type="scientific">Nocardioides aestuarii</name>
    <dbReference type="NCBI Taxonomy" id="252231"/>
    <lineage>
        <taxon>Bacteria</taxon>
        <taxon>Bacillati</taxon>
        <taxon>Actinomycetota</taxon>
        <taxon>Actinomycetes</taxon>
        <taxon>Propionibacteriales</taxon>
        <taxon>Nocardioidaceae</taxon>
        <taxon>Nocardioides</taxon>
    </lineage>
</organism>
<dbReference type="EC" id="2.1.1.-" evidence="2"/>
<keyword evidence="3" id="KW-1185">Reference proteome</keyword>
<dbReference type="EMBL" id="JBHUGD010000003">
    <property type="protein sequence ID" value="MFD1946212.1"/>
    <property type="molecule type" value="Genomic_DNA"/>
</dbReference>
<comment type="caution">
    <text evidence="2">The sequence shown here is derived from an EMBL/GenBank/DDBJ whole genome shotgun (WGS) entry which is preliminary data.</text>
</comment>
<keyword evidence="2" id="KW-0808">Transferase</keyword>
<evidence type="ECO:0000259" key="1">
    <source>
        <dbReference type="Pfam" id="PF08241"/>
    </source>
</evidence>
<protein>
    <submittedName>
        <fullName evidence="2">Class I SAM-dependent methyltransferase</fullName>
        <ecNumber evidence="2">2.1.1.-</ecNumber>
    </submittedName>
</protein>
<gene>
    <name evidence="2" type="ORF">ACFSDE_05370</name>
</gene>
<keyword evidence="2" id="KW-0489">Methyltransferase</keyword>
<dbReference type="PANTHER" id="PTHR42912">
    <property type="entry name" value="METHYLTRANSFERASE"/>
    <property type="match status" value="1"/>
</dbReference>
<dbReference type="InterPro" id="IPR050508">
    <property type="entry name" value="Methyltransf_Superfamily"/>
</dbReference>
<dbReference type="CDD" id="cd02440">
    <property type="entry name" value="AdoMet_MTases"/>
    <property type="match status" value="1"/>
</dbReference>
<name>A0ABW4TKG8_9ACTN</name>
<dbReference type="RefSeq" id="WP_343916156.1">
    <property type="nucleotide sequence ID" value="NZ_BAAAJT010000002.1"/>
</dbReference>
<reference evidence="3" key="1">
    <citation type="journal article" date="2019" name="Int. J. Syst. Evol. Microbiol.">
        <title>The Global Catalogue of Microorganisms (GCM) 10K type strain sequencing project: providing services to taxonomists for standard genome sequencing and annotation.</title>
        <authorList>
            <consortium name="The Broad Institute Genomics Platform"/>
            <consortium name="The Broad Institute Genome Sequencing Center for Infectious Disease"/>
            <person name="Wu L."/>
            <person name="Ma J."/>
        </authorList>
    </citation>
    <scope>NUCLEOTIDE SEQUENCE [LARGE SCALE GENOMIC DNA]</scope>
    <source>
        <strain evidence="3">CGMCC 1.12477</strain>
    </source>
</reference>
<feature type="domain" description="Methyltransferase type 11" evidence="1">
    <location>
        <begin position="38"/>
        <end position="130"/>
    </location>
</feature>
<dbReference type="Gene3D" id="3.40.50.150">
    <property type="entry name" value="Vaccinia Virus protein VP39"/>
    <property type="match status" value="1"/>
</dbReference>
<dbReference type="Proteomes" id="UP001597351">
    <property type="component" value="Unassembled WGS sequence"/>
</dbReference>
<dbReference type="GO" id="GO:0008168">
    <property type="term" value="F:methyltransferase activity"/>
    <property type="evidence" value="ECO:0007669"/>
    <property type="project" value="UniProtKB-KW"/>
</dbReference>
<dbReference type="InterPro" id="IPR013216">
    <property type="entry name" value="Methyltransf_11"/>
</dbReference>
<evidence type="ECO:0000313" key="2">
    <source>
        <dbReference type="EMBL" id="MFD1946212.1"/>
    </source>
</evidence>
<sequence length="252" mass="26716">MGFAVSAEAYDRFMGRFSTPLADAFADWAGIGPGMRVLDVGSGPGALAAVLVDRVGSGTVAAADPMPDFVDALRRRLPTVSAEVAPAEDLPFDDDTFDSALANLVVSFMADPRVGVAEMIRVTRPGGTVAATVWQHADGVGPLTPFWRGVRDVVPEATGENTMIGTARGQLVTLFDECGLSDVREGALEVSLEFGDFESWWEPFTHGVGPAGEFYAAQPEERRERIRAACAGRLGHAPFTVVGQAWCARGTV</sequence>